<dbReference type="Proteomes" id="UP000314982">
    <property type="component" value="Unassembled WGS sequence"/>
</dbReference>
<evidence type="ECO:0000256" key="6">
    <source>
        <dbReference type="ARBA" id="ARBA00023242"/>
    </source>
</evidence>
<accession>A0A4W5P0X4</accession>
<reference evidence="10" key="1">
    <citation type="submission" date="2018-06" db="EMBL/GenBank/DDBJ databases">
        <title>Genome assembly of Danube salmon.</title>
        <authorList>
            <person name="Macqueen D.J."/>
            <person name="Gundappa M.K."/>
        </authorList>
    </citation>
    <scope>NUCLEOTIDE SEQUENCE [LARGE SCALE GENOMIC DNA]</scope>
</reference>
<dbReference type="InterPro" id="IPR027417">
    <property type="entry name" value="P-loop_NTPase"/>
</dbReference>
<proteinExistence type="predicted"/>
<evidence type="ECO:0000256" key="3">
    <source>
        <dbReference type="ARBA" id="ARBA00022763"/>
    </source>
</evidence>
<evidence type="ECO:0000256" key="2">
    <source>
        <dbReference type="ARBA" id="ARBA00022741"/>
    </source>
</evidence>
<dbReference type="STRING" id="62062.ENSHHUP00000054769"/>
<reference evidence="9" key="2">
    <citation type="submission" date="2025-08" db="UniProtKB">
        <authorList>
            <consortium name="Ensembl"/>
        </authorList>
    </citation>
    <scope>IDENTIFICATION</scope>
</reference>
<dbReference type="Pfam" id="PF08423">
    <property type="entry name" value="Rad51"/>
    <property type="match status" value="1"/>
</dbReference>
<dbReference type="InterPro" id="IPR020588">
    <property type="entry name" value="RecA_ATP-bd"/>
</dbReference>
<evidence type="ECO:0000313" key="10">
    <source>
        <dbReference type="Proteomes" id="UP000314982"/>
    </source>
</evidence>
<dbReference type="Ensembl" id="ENSHHUT00000056666.1">
    <property type="protein sequence ID" value="ENSHHUP00000054769.1"/>
    <property type="gene ID" value="ENSHHUG00000032826.1"/>
</dbReference>
<dbReference type="GO" id="GO:0000400">
    <property type="term" value="F:four-way junction DNA binding"/>
    <property type="evidence" value="ECO:0007669"/>
    <property type="project" value="TreeGrafter"/>
</dbReference>
<protein>
    <recommendedName>
        <fullName evidence="7">DNA repair protein RAD51 homolog 3</fullName>
    </recommendedName>
</protein>
<evidence type="ECO:0000313" key="9">
    <source>
        <dbReference type="Ensembl" id="ENSHHUP00000054769.1"/>
    </source>
</evidence>
<dbReference type="GO" id="GO:0008821">
    <property type="term" value="F:crossover junction DNA endonuclease activity"/>
    <property type="evidence" value="ECO:0007669"/>
    <property type="project" value="TreeGrafter"/>
</dbReference>
<keyword evidence="2" id="KW-0547">Nucleotide-binding</keyword>
<evidence type="ECO:0000256" key="4">
    <source>
        <dbReference type="ARBA" id="ARBA00022840"/>
    </source>
</evidence>
<dbReference type="InterPro" id="IPR013632">
    <property type="entry name" value="Rad51_C"/>
</dbReference>
<dbReference type="AlphaFoldDB" id="A0A4W5P0X4"/>
<keyword evidence="6" id="KW-0539">Nucleus</keyword>
<dbReference type="GO" id="GO:0140664">
    <property type="term" value="F:ATP-dependent DNA damage sensor activity"/>
    <property type="evidence" value="ECO:0007669"/>
    <property type="project" value="InterPro"/>
</dbReference>
<keyword evidence="3" id="KW-0227">DNA damage</keyword>
<dbReference type="Gene3D" id="3.40.50.300">
    <property type="entry name" value="P-loop containing nucleotide triphosphate hydrolases"/>
    <property type="match status" value="1"/>
</dbReference>
<dbReference type="GO" id="GO:0007131">
    <property type="term" value="P:reciprocal meiotic recombination"/>
    <property type="evidence" value="ECO:0007669"/>
    <property type="project" value="TreeGrafter"/>
</dbReference>
<dbReference type="PANTHER" id="PTHR46239">
    <property type="entry name" value="DNA REPAIR PROTEIN RAD51 HOMOLOG 3 RAD51C"/>
    <property type="match status" value="1"/>
</dbReference>
<dbReference type="GO" id="GO:0005524">
    <property type="term" value="F:ATP binding"/>
    <property type="evidence" value="ECO:0007669"/>
    <property type="project" value="UniProtKB-KW"/>
</dbReference>
<dbReference type="GO" id="GO:0000707">
    <property type="term" value="P:meiotic DNA recombinase assembly"/>
    <property type="evidence" value="ECO:0007669"/>
    <property type="project" value="TreeGrafter"/>
</dbReference>
<dbReference type="SUPFAM" id="SSF52540">
    <property type="entry name" value="P-loop containing nucleoside triphosphate hydrolases"/>
    <property type="match status" value="1"/>
</dbReference>
<evidence type="ECO:0000256" key="5">
    <source>
        <dbReference type="ARBA" id="ARBA00023204"/>
    </source>
</evidence>
<evidence type="ECO:0000256" key="7">
    <source>
        <dbReference type="ARBA" id="ARBA00040674"/>
    </source>
</evidence>
<dbReference type="InterPro" id="IPR052093">
    <property type="entry name" value="HR_Repair_Mediator"/>
</dbReference>
<dbReference type="GO" id="GO:0034101">
    <property type="term" value="P:erythrocyte homeostasis"/>
    <property type="evidence" value="ECO:0007669"/>
    <property type="project" value="Ensembl"/>
</dbReference>
<name>A0A4W5P0X4_9TELE</name>
<keyword evidence="5" id="KW-0234">DNA repair</keyword>
<dbReference type="GO" id="GO:0033063">
    <property type="term" value="C:Rad51B-Rad51C-Rad51D-XRCC2 complex"/>
    <property type="evidence" value="ECO:0007669"/>
    <property type="project" value="TreeGrafter"/>
</dbReference>
<sequence length="322" mass="34981">REGCRGLCRATPSVKVKLLKSGFHSAADLFDLQPPTKQRGSQEEAVEVLQPVRCESGQERAATGRLTAQELLETEQELGTIFTFCSALDTALGGGLPVGKTTEDCEAPGVGKTQLCIQLAVDVQIPMCFGGLGGKALYIDTEGSFLVQRAVDLAQAAVDHYGLLAEDAQQQEALKELTVETILSTLVLVRYHDYVELLAEMYLLADFLAQHPEVQLVVIDSIAFPLTRLRNGLAQQLIQMATNRILTNQVTTEVWSGQSKLIPALGEKDGSRVVQRQRHCISVLEASLQTLVRFQAVSQPSVFGRPIGWRTIGPASSPQQAN</sequence>
<dbReference type="PANTHER" id="PTHR46239:SF1">
    <property type="entry name" value="DNA REPAIR PROTEIN RAD51 HOMOLOG 3"/>
    <property type="match status" value="1"/>
</dbReference>
<dbReference type="GO" id="GO:0001776">
    <property type="term" value="P:leukocyte homeostasis"/>
    <property type="evidence" value="ECO:0007669"/>
    <property type="project" value="Ensembl"/>
</dbReference>
<feature type="domain" description="RecA family profile 1" evidence="8">
    <location>
        <begin position="77"/>
        <end position="322"/>
    </location>
</feature>
<evidence type="ECO:0000259" key="8">
    <source>
        <dbReference type="PROSITE" id="PS50162"/>
    </source>
</evidence>
<keyword evidence="10" id="KW-1185">Reference proteome</keyword>
<reference evidence="9" key="3">
    <citation type="submission" date="2025-09" db="UniProtKB">
        <authorList>
            <consortium name="Ensembl"/>
        </authorList>
    </citation>
    <scope>IDENTIFICATION</scope>
</reference>
<dbReference type="GO" id="GO:0007596">
    <property type="term" value="P:blood coagulation"/>
    <property type="evidence" value="ECO:0007669"/>
    <property type="project" value="Ensembl"/>
</dbReference>
<evidence type="ECO:0000256" key="1">
    <source>
        <dbReference type="ARBA" id="ARBA00004123"/>
    </source>
</evidence>
<organism evidence="9 10">
    <name type="scientific">Hucho hucho</name>
    <name type="common">huchen</name>
    <dbReference type="NCBI Taxonomy" id="62062"/>
    <lineage>
        <taxon>Eukaryota</taxon>
        <taxon>Metazoa</taxon>
        <taxon>Chordata</taxon>
        <taxon>Craniata</taxon>
        <taxon>Vertebrata</taxon>
        <taxon>Euteleostomi</taxon>
        <taxon>Actinopterygii</taxon>
        <taxon>Neopterygii</taxon>
        <taxon>Teleostei</taxon>
        <taxon>Protacanthopterygii</taxon>
        <taxon>Salmoniformes</taxon>
        <taxon>Salmonidae</taxon>
        <taxon>Salmoninae</taxon>
        <taxon>Hucho</taxon>
    </lineage>
</organism>
<dbReference type="GO" id="GO:0033065">
    <property type="term" value="C:Rad51C-XRCC3 complex"/>
    <property type="evidence" value="ECO:0007669"/>
    <property type="project" value="TreeGrafter"/>
</dbReference>
<dbReference type="GeneTree" id="ENSGT00940000156805"/>
<comment type="subcellular location">
    <subcellularLocation>
        <location evidence="1">Nucleus</location>
    </subcellularLocation>
</comment>
<keyword evidence="4" id="KW-0067">ATP-binding</keyword>
<dbReference type="GO" id="GO:0005657">
    <property type="term" value="C:replication fork"/>
    <property type="evidence" value="ECO:0007669"/>
    <property type="project" value="TreeGrafter"/>
</dbReference>
<dbReference type="PROSITE" id="PS50162">
    <property type="entry name" value="RECA_2"/>
    <property type="match status" value="1"/>
</dbReference>